<dbReference type="GO" id="GO:0016973">
    <property type="term" value="P:poly(A)+ mRNA export from nucleus"/>
    <property type="evidence" value="ECO:0007669"/>
    <property type="project" value="TreeGrafter"/>
</dbReference>
<organism evidence="11 12">
    <name type="scientific">Tieghemiomyces parasiticus</name>
    <dbReference type="NCBI Taxonomy" id="78921"/>
    <lineage>
        <taxon>Eukaryota</taxon>
        <taxon>Fungi</taxon>
        <taxon>Fungi incertae sedis</taxon>
        <taxon>Zoopagomycota</taxon>
        <taxon>Kickxellomycotina</taxon>
        <taxon>Dimargaritomycetes</taxon>
        <taxon>Dimargaritales</taxon>
        <taxon>Dimargaritaceae</taxon>
        <taxon>Tieghemiomyces</taxon>
    </lineage>
</organism>
<dbReference type="GO" id="GO:0006606">
    <property type="term" value="P:protein import into nucleus"/>
    <property type="evidence" value="ECO:0007669"/>
    <property type="project" value="TreeGrafter"/>
</dbReference>
<keyword evidence="3" id="KW-0813">Transport</keyword>
<dbReference type="PANTHER" id="PTHR13405">
    <property type="entry name" value="NUCLEAR PORE COMPLEX PROTEIN NUP133"/>
    <property type="match status" value="1"/>
</dbReference>
<evidence type="ECO:0000256" key="3">
    <source>
        <dbReference type="ARBA" id="ARBA00022448"/>
    </source>
</evidence>
<evidence type="ECO:0008006" key="13">
    <source>
        <dbReference type="Google" id="ProtNLM"/>
    </source>
</evidence>
<dbReference type="InterPro" id="IPR007187">
    <property type="entry name" value="Nucleoporin_Nup133/Nup155_C"/>
</dbReference>
<keyword evidence="12" id="KW-1185">Reference proteome</keyword>
<keyword evidence="6" id="KW-0811">Translocation</keyword>
<evidence type="ECO:0000259" key="10">
    <source>
        <dbReference type="Pfam" id="PF08801"/>
    </source>
</evidence>
<dbReference type="Pfam" id="PF03177">
    <property type="entry name" value="Nucleoporin_C"/>
    <property type="match status" value="1"/>
</dbReference>
<evidence type="ECO:0000256" key="8">
    <source>
        <dbReference type="SAM" id="MobiDB-lite"/>
    </source>
</evidence>
<keyword evidence="5" id="KW-0653">Protein transport</keyword>
<dbReference type="Gene3D" id="2.130.10.10">
    <property type="entry name" value="YVTN repeat-like/Quinoprotein amine dehydrogenase"/>
    <property type="match status" value="1"/>
</dbReference>
<evidence type="ECO:0000313" key="11">
    <source>
        <dbReference type="EMBL" id="KAJ1922419.1"/>
    </source>
</evidence>
<dbReference type="PANTHER" id="PTHR13405:SF11">
    <property type="entry name" value="NUCLEAR PORE COMPLEX PROTEIN NUP133"/>
    <property type="match status" value="1"/>
</dbReference>
<dbReference type="Pfam" id="PF08801">
    <property type="entry name" value="Nucleoporin_N"/>
    <property type="match status" value="1"/>
</dbReference>
<feature type="domain" description="Nucleoporin Nup133/Nup155-like C-terminal" evidence="9">
    <location>
        <begin position="927"/>
        <end position="1213"/>
    </location>
</feature>
<comment type="caution">
    <text evidence="11">The sequence shown here is derived from an EMBL/GenBank/DDBJ whole genome shotgun (WGS) entry which is preliminary data.</text>
</comment>
<evidence type="ECO:0000256" key="2">
    <source>
        <dbReference type="ARBA" id="ARBA00005569"/>
    </source>
</evidence>
<proteinExistence type="inferred from homology"/>
<dbReference type="SUPFAM" id="SSF117289">
    <property type="entry name" value="Nucleoporin domain"/>
    <property type="match status" value="1"/>
</dbReference>
<dbReference type="Proteomes" id="UP001150569">
    <property type="component" value="Unassembled WGS sequence"/>
</dbReference>
<evidence type="ECO:0000256" key="6">
    <source>
        <dbReference type="ARBA" id="ARBA00023010"/>
    </source>
</evidence>
<dbReference type="InterPro" id="IPR014908">
    <property type="entry name" value="Nucleoporin_Nup133/Nup155_N"/>
</dbReference>
<dbReference type="EMBL" id="JANBPT010000396">
    <property type="protein sequence ID" value="KAJ1922419.1"/>
    <property type="molecule type" value="Genomic_DNA"/>
</dbReference>
<comment type="subcellular location">
    <subcellularLocation>
        <location evidence="1">Nucleus envelope</location>
    </subcellularLocation>
</comment>
<evidence type="ECO:0000256" key="7">
    <source>
        <dbReference type="ARBA" id="ARBA00023242"/>
    </source>
</evidence>
<protein>
    <recommendedName>
        <fullName evidence="13">Nucleoporin Nup133/Nup155-like N-terminal domain-containing protein</fullName>
    </recommendedName>
</protein>
<gene>
    <name evidence="11" type="ORF">IWQ60_006540</name>
</gene>
<dbReference type="GO" id="GO:0031080">
    <property type="term" value="C:nuclear pore outer ring"/>
    <property type="evidence" value="ECO:0007669"/>
    <property type="project" value="TreeGrafter"/>
</dbReference>
<dbReference type="OrthoDB" id="5546365at2759"/>
<dbReference type="GO" id="GO:0017056">
    <property type="term" value="F:structural constituent of nuclear pore"/>
    <property type="evidence" value="ECO:0007669"/>
    <property type="project" value="InterPro"/>
</dbReference>
<dbReference type="GO" id="GO:0000972">
    <property type="term" value="P:transcription-dependent tethering of RNA polymerase II gene DNA at nuclear periphery"/>
    <property type="evidence" value="ECO:0007669"/>
    <property type="project" value="TreeGrafter"/>
</dbReference>
<dbReference type="InterPro" id="IPR015943">
    <property type="entry name" value="WD40/YVTN_repeat-like_dom_sf"/>
</dbReference>
<evidence type="ECO:0000256" key="1">
    <source>
        <dbReference type="ARBA" id="ARBA00004259"/>
    </source>
</evidence>
<evidence type="ECO:0000256" key="5">
    <source>
        <dbReference type="ARBA" id="ARBA00022927"/>
    </source>
</evidence>
<keyword evidence="4" id="KW-0509">mRNA transport</keyword>
<dbReference type="InterPro" id="IPR037624">
    <property type="entry name" value="Nup133-like"/>
</dbReference>
<name>A0A9W8AA86_9FUNG</name>
<reference evidence="11" key="1">
    <citation type="submission" date="2022-07" db="EMBL/GenBank/DDBJ databases">
        <title>Phylogenomic reconstructions and comparative analyses of Kickxellomycotina fungi.</title>
        <authorList>
            <person name="Reynolds N.K."/>
            <person name="Stajich J.E."/>
            <person name="Barry K."/>
            <person name="Grigoriev I.V."/>
            <person name="Crous P."/>
            <person name="Smith M.E."/>
        </authorList>
    </citation>
    <scope>NUCLEOTIDE SEQUENCE</scope>
    <source>
        <strain evidence="11">RSA 861</strain>
    </source>
</reference>
<feature type="domain" description="Nucleoporin Nup133/Nup155-like N-terminal" evidence="10">
    <location>
        <begin position="36"/>
        <end position="415"/>
    </location>
</feature>
<comment type="similarity">
    <text evidence="2">Belongs to the nucleoporin Nup133 family.</text>
</comment>
<feature type="region of interest" description="Disordered" evidence="8">
    <location>
        <begin position="723"/>
        <end position="748"/>
    </location>
</feature>
<evidence type="ECO:0000256" key="4">
    <source>
        <dbReference type="ARBA" id="ARBA00022816"/>
    </source>
</evidence>
<keyword evidence="7" id="KW-0539">Nucleus</keyword>
<accession>A0A9W8AA86</accession>
<evidence type="ECO:0000259" key="9">
    <source>
        <dbReference type="Pfam" id="PF03177"/>
    </source>
</evidence>
<sequence length="1335" mass="144975">MSDLRATPASADPAGQDPCVYLKSLTHAVLLGGAVPETVLSLLKYNDTALASVAGSVHPPSGYAALAAGTHVYVWNYGQTDPHNTAASVPYYTFPIAASPAAAAARNYAVARTRTADAPPFVNIVAKDAPASFAAQDVGLLVTARDGQVRFWQHVAYGLASADSYHGCVLALEAGDHVAHVVACQPVGYLATTHQGRLFKLSLFNDQGKPYLSAQPLERPMGVLSRVTSSLLGYVTQVVDEAAGDGSPAVAATVPGEAGEFRQSRELFVLTRRLVQKWAVSRSFGDAFLTEADVYEPITQALAERYRIDEAQVAALRLRLLDFQLTRTGRWVILIGYIRDAATSRHLAATARTHYALVELEPTTAPQPTVVQVRSLRYTDGVDGPGGRETPNLVIPQGGQVAAVLFGQSVVLTTLAPGVIFEEVIAFRDNHVCATAADLTLRAALKLPSHRYLAHAVPWLADPAAVVQLTVACVTGGVLDVYCHLPAIATLTRPAGTTDPHADGTRVLPSATERQRRQYTQIKGTLEQAVFFGTTPTNPLEFTVARASAQLLEEASLDLSQEVVDSRSPYIPPAMELRQQLHERVTRANALAQFLHAQSVMGQIGLAARYRLCENAQKLAVALTLWNYRNSLVSYHQHPTADDDAPADSQRHPALQLLTTAVNSIPHLPAARAEGPLDPAAGPADVEELLEDPLRRFFCLGVAHLEPFLCGLQRAFASLAGPGGIDAPPRRSRRRTTTTGSGSGPAEQRGHLLYELNRMLMMSLQTAQLYRQDYGAAYALDAPSDREPWYATADMYQLLQTVFDTGVIYVRQLDQYYDDAPPAEGAEYVDESDVYRSPRALWSVLKNQLVYLGDLVLDTYRQRVNHVALPPDTREVLTDRYAAVVAGVVDPLVEFGRTDAGLALAEAYHAYALLVRLVFAHEPTPATRLATYVEQFGKPFAFALYDWYVVERRFHDLLDHGRRHGAELDQYLERHPELTPVAWLHDLHQRRPDEVAARLLRTAESLTTDADPSPLRTALSLGKLAQLSSATLGDLDDPAAAQVLAPFDDRLDVSRMAEKVRQMYLDAFDALDDFVPKRPEERARLVAQQLAPQLVGTSGSTAPAAPALSAYYVTLVGRALRAAPLDGEGLLDLLTLKDVGESPGEAAPDFILALELLRRDTSLSTAGFEYGILTVWRRVYLADDWPGIHRQLVHAGDEELTATLADTLLFNILAYSRQQGLPEQCLVSPAEAAGTAGGSGGNLSLTYLQTRLAADKPPPCTAKALAADLQAEMQRLAAILKPTRLGTYHREVVRLVDAELQIDGGLGSGMVMDSVVYEDQAYDDRDETGSMDTDL</sequence>
<evidence type="ECO:0000313" key="12">
    <source>
        <dbReference type="Proteomes" id="UP001150569"/>
    </source>
</evidence>